<name>A0A5C3KXZ7_COPMA</name>
<evidence type="ECO:0000256" key="2">
    <source>
        <dbReference type="ARBA" id="ARBA00022448"/>
    </source>
</evidence>
<organism evidence="8 9">
    <name type="scientific">Coprinopsis marcescibilis</name>
    <name type="common">Agaric fungus</name>
    <name type="synonym">Psathyrella marcescibilis</name>
    <dbReference type="NCBI Taxonomy" id="230819"/>
    <lineage>
        <taxon>Eukaryota</taxon>
        <taxon>Fungi</taxon>
        <taxon>Dikarya</taxon>
        <taxon>Basidiomycota</taxon>
        <taxon>Agaricomycotina</taxon>
        <taxon>Agaricomycetes</taxon>
        <taxon>Agaricomycetidae</taxon>
        <taxon>Agaricales</taxon>
        <taxon>Agaricineae</taxon>
        <taxon>Psathyrellaceae</taxon>
        <taxon>Coprinopsis</taxon>
    </lineage>
</organism>
<feature type="transmembrane region" description="Helical" evidence="6">
    <location>
        <begin position="433"/>
        <end position="457"/>
    </location>
</feature>
<dbReference type="FunFam" id="1.20.1250.20:FF:000013">
    <property type="entry name" value="MFS general substrate transporter"/>
    <property type="match status" value="1"/>
</dbReference>
<evidence type="ECO:0000259" key="7">
    <source>
        <dbReference type="PROSITE" id="PS50850"/>
    </source>
</evidence>
<feature type="transmembrane region" description="Helical" evidence="6">
    <location>
        <begin position="277"/>
        <end position="302"/>
    </location>
</feature>
<accession>A0A5C3KXZ7</accession>
<dbReference type="GO" id="GO:0022857">
    <property type="term" value="F:transmembrane transporter activity"/>
    <property type="evidence" value="ECO:0007669"/>
    <property type="project" value="InterPro"/>
</dbReference>
<feature type="transmembrane region" description="Helical" evidence="6">
    <location>
        <begin position="138"/>
        <end position="161"/>
    </location>
</feature>
<dbReference type="Gene3D" id="1.20.1250.20">
    <property type="entry name" value="MFS general substrate transporter like domains"/>
    <property type="match status" value="2"/>
</dbReference>
<keyword evidence="2" id="KW-0813">Transport</keyword>
<feature type="transmembrane region" description="Helical" evidence="6">
    <location>
        <begin position="341"/>
        <end position="361"/>
    </location>
</feature>
<dbReference type="AlphaFoldDB" id="A0A5C3KXZ7"/>
<dbReference type="PANTHER" id="PTHR43791:SF85">
    <property type="entry name" value="TRANSPORTER, PUTATIVE (AFU_ORTHOLOGUE AFUA_6G00710)-RELATED"/>
    <property type="match status" value="1"/>
</dbReference>
<gene>
    <name evidence="8" type="ORF">FA15DRAFT_668858</name>
</gene>
<evidence type="ECO:0000313" key="8">
    <source>
        <dbReference type="EMBL" id="TFK25155.1"/>
    </source>
</evidence>
<dbReference type="SUPFAM" id="SSF103473">
    <property type="entry name" value="MFS general substrate transporter"/>
    <property type="match status" value="1"/>
</dbReference>
<dbReference type="EMBL" id="ML210190">
    <property type="protein sequence ID" value="TFK25155.1"/>
    <property type="molecule type" value="Genomic_DNA"/>
</dbReference>
<dbReference type="PROSITE" id="PS50850">
    <property type="entry name" value="MFS"/>
    <property type="match status" value="1"/>
</dbReference>
<keyword evidence="9" id="KW-1185">Reference proteome</keyword>
<protein>
    <submittedName>
        <fullName evidence="8">MFS general substrate transporter</fullName>
    </submittedName>
</protein>
<dbReference type="InterPro" id="IPR036259">
    <property type="entry name" value="MFS_trans_sf"/>
</dbReference>
<dbReference type="InterPro" id="IPR011701">
    <property type="entry name" value="MFS"/>
</dbReference>
<feature type="transmembrane region" description="Helical" evidence="6">
    <location>
        <begin position="43"/>
        <end position="60"/>
    </location>
</feature>
<feature type="transmembrane region" description="Helical" evidence="6">
    <location>
        <begin position="314"/>
        <end position="334"/>
    </location>
</feature>
<reference evidence="8 9" key="1">
    <citation type="journal article" date="2019" name="Nat. Ecol. Evol.">
        <title>Megaphylogeny resolves global patterns of mushroom evolution.</title>
        <authorList>
            <person name="Varga T."/>
            <person name="Krizsan K."/>
            <person name="Foldi C."/>
            <person name="Dima B."/>
            <person name="Sanchez-Garcia M."/>
            <person name="Sanchez-Ramirez S."/>
            <person name="Szollosi G.J."/>
            <person name="Szarkandi J.G."/>
            <person name="Papp V."/>
            <person name="Albert L."/>
            <person name="Andreopoulos W."/>
            <person name="Angelini C."/>
            <person name="Antonin V."/>
            <person name="Barry K.W."/>
            <person name="Bougher N.L."/>
            <person name="Buchanan P."/>
            <person name="Buyck B."/>
            <person name="Bense V."/>
            <person name="Catcheside P."/>
            <person name="Chovatia M."/>
            <person name="Cooper J."/>
            <person name="Damon W."/>
            <person name="Desjardin D."/>
            <person name="Finy P."/>
            <person name="Geml J."/>
            <person name="Haridas S."/>
            <person name="Hughes K."/>
            <person name="Justo A."/>
            <person name="Karasinski D."/>
            <person name="Kautmanova I."/>
            <person name="Kiss B."/>
            <person name="Kocsube S."/>
            <person name="Kotiranta H."/>
            <person name="LaButti K.M."/>
            <person name="Lechner B.E."/>
            <person name="Liimatainen K."/>
            <person name="Lipzen A."/>
            <person name="Lukacs Z."/>
            <person name="Mihaltcheva S."/>
            <person name="Morgado L.N."/>
            <person name="Niskanen T."/>
            <person name="Noordeloos M.E."/>
            <person name="Ohm R.A."/>
            <person name="Ortiz-Santana B."/>
            <person name="Ovrebo C."/>
            <person name="Racz N."/>
            <person name="Riley R."/>
            <person name="Savchenko A."/>
            <person name="Shiryaev A."/>
            <person name="Soop K."/>
            <person name="Spirin V."/>
            <person name="Szebenyi C."/>
            <person name="Tomsovsky M."/>
            <person name="Tulloss R.E."/>
            <person name="Uehling J."/>
            <person name="Grigoriev I.V."/>
            <person name="Vagvolgyi C."/>
            <person name="Papp T."/>
            <person name="Martin F.M."/>
            <person name="Miettinen O."/>
            <person name="Hibbett D.S."/>
            <person name="Nagy L.G."/>
        </authorList>
    </citation>
    <scope>NUCLEOTIDE SEQUENCE [LARGE SCALE GENOMIC DNA]</scope>
    <source>
        <strain evidence="8 9">CBS 121175</strain>
    </source>
</reference>
<feature type="transmembrane region" description="Helical" evidence="6">
    <location>
        <begin position="208"/>
        <end position="228"/>
    </location>
</feature>
<feature type="domain" description="Major facilitator superfamily (MFS) profile" evidence="7">
    <location>
        <begin position="47"/>
        <end position="461"/>
    </location>
</feature>
<keyword evidence="5 6" id="KW-0472">Membrane</keyword>
<dbReference type="FunFam" id="1.20.1250.20:FF:000034">
    <property type="entry name" value="MFS general substrate transporter"/>
    <property type="match status" value="1"/>
</dbReference>
<dbReference type="GO" id="GO:0016020">
    <property type="term" value="C:membrane"/>
    <property type="evidence" value="ECO:0007669"/>
    <property type="project" value="UniProtKB-SubCell"/>
</dbReference>
<feature type="transmembrane region" description="Helical" evidence="6">
    <location>
        <begin position="84"/>
        <end position="106"/>
    </location>
</feature>
<feature type="transmembrane region" description="Helical" evidence="6">
    <location>
        <begin position="113"/>
        <end position="132"/>
    </location>
</feature>
<sequence>MADQKLSTAMVDSSSIESDAKVDASNEPTPAQLALEISARRKIDLVLIPTVTMFYLLSFLDRTNIGNARVAGMQRDLKLIDHEYQVAITVLYVPYILTELPANLLLKKIGPHILLPTILVLWGVVVIAHGFVTNYAGLIALRVVLGALEGPMFPGIVLYLSGFYTRKDLSLRIAYFFSAASLSGAFSGLLAAAISGMEGVGGKKGWEWIFILEGLFTTLFGLVSFWLVPQTTEGVRMLSRGEKDATTRRLERDRPFLLMDEKFRPAEIWNALTSVHVFLIFVLFFLGGSIFFAFALFLPSIIRQMQFSPLESQLLSVGPFAAAFFVSLFVAWFSDKYNSRGVPTMVLCSMLTVGWGMFYAAPNTWVAYGSFFLMVPGVYASSPIASAWLANNSEPYFRRASSIALAFMATNAGGILSTWRFPTSEGPRFQKTTIMNTIFSFIMVMCAVSNIFLLKWLQKRKEQNRDKLLEPFLADKEHDGGKKAWLVLGDRHPDFKYTL</sequence>
<comment type="subcellular location">
    <subcellularLocation>
        <location evidence="1">Membrane</location>
        <topology evidence="1">Multi-pass membrane protein</topology>
    </subcellularLocation>
</comment>
<evidence type="ECO:0000256" key="4">
    <source>
        <dbReference type="ARBA" id="ARBA00022989"/>
    </source>
</evidence>
<evidence type="ECO:0000313" key="9">
    <source>
        <dbReference type="Proteomes" id="UP000307440"/>
    </source>
</evidence>
<dbReference type="Pfam" id="PF07690">
    <property type="entry name" value="MFS_1"/>
    <property type="match status" value="1"/>
</dbReference>
<dbReference type="InterPro" id="IPR020846">
    <property type="entry name" value="MFS_dom"/>
</dbReference>
<dbReference type="PANTHER" id="PTHR43791">
    <property type="entry name" value="PERMEASE-RELATED"/>
    <property type="match status" value="1"/>
</dbReference>
<proteinExistence type="predicted"/>
<dbReference type="OrthoDB" id="2985014at2759"/>
<keyword evidence="4 6" id="KW-1133">Transmembrane helix</keyword>
<evidence type="ECO:0000256" key="3">
    <source>
        <dbReference type="ARBA" id="ARBA00022692"/>
    </source>
</evidence>
<evidence type="ECO:0000256" key="5">
    <source>
        <dbReference type="ARBA" id="ARBA00023136"/>
    </source>
</evidence>
<keyword evidence="3 6" id="KW-0812">Transmembrane</keyword>
<feature type="transmembrane region" description="Helical" evidence="6">
    <location>
        <begin position="402"/>
        <end position="421"/>
    </location>
</feature>
<evidence type="ECO:0000256" key="6">
    <source>
        <dbReference type="SAM" id="Phobius"/>
    </source>
</evidence>
<feature type="transmembrane region" description="Helical" evidence="6">
    <location>
        <begin position="367"/>
        <end position="390"/>
    </location>
</feature>
<feature type="transmembrane region" description="Helical" evidence="6">
    <location>
        <begin position="173"/>
        <end position="196"/>
    </location>
</feature>
<evidence type="ECO:0000256" key="1">
    <source>
        <dbReference type="ARBA" id="ARBA00004141"/>
    </source>
</evidence>
<dbReference type="Proteomes" id="UP000307440">
    <property type="component" value="Unassembled WGS sequence"/>
</dbReference>